<evidence type="ECO:0000256" key="2">
    <source>
        <dbReference type="SAM" id="Phobius"/>
    </source>
</evidence>
<name>A0AAD3CQV1_9STRA</name>
<dbReference type="AlphaFoldDB" id="A0AAD3CQV1"/>
<keyword evidence="2" id="KW-0812">Transmembrane</keyword>
<feature type="signal peptide" evidence="3">
    <location>
        <begin position="1"/>
        <end position="17"/>
    </location>
</feature>
<sequence>MMFKSILFATLFATAAAEVTVDAAQKKTLLSKARKLENNNNEEDMSWLAKFSVKFNKCMAINAYGGEAGDREEGGSPFGTQLLVDFSLCPSGSSGCSGGGEYITELRDFVETYTQAKEEIQEQKCKNVEENCNCEYYYGDDEACMSQCYAKAGLDFCGDQENQNEFDVNEYMECREAEFGNYYNQYYIGPVCSSNGKSIHLKLFTDARCTTPAPSGTYEKYNYNYALPYSKASLISNDRLSCKDEQEQNNNQNANQYGYNKYYQQPEPTDFCQELYEQSAKCETNLKFKSSGYRDTSSCQYIHKILPALQNVHSSNGGGGASTFFAVFFALTTFGACAAAYYFYNKVERTTVDLSAQEGDATFA</sequence>
<evidence type="ECO:0000313" key="4">
    <source>
        <dbReference type="EMBL" id="GFH49476.1"/>
    </source>
</evidence>
<dbReference type="Proteomes" id="UP001054902">
    <property type="component" value="Unassembled WGS sequence"/>
</dbReference>
<evidence type="ECO:0000313" key="5">
    <source>
        <dbReference type="Proteomes" id="UP001054902"/>
    </source>
</evidence>
<keyword evidence="3" id="KW-0732">Signal</keyword>
<feature type="transmembrane region" description="Helical" evidence="2">
    <location>
        <begin position="324"/>
        <end position="344"/>
    </location>
</feature>
<evidence type="ECO:0000256" key="3">
    <source>
        <dbReference type="SAM" id="SignalP"/>
    </source>
</evidence>
<keyword evidence="2" id="KW-1133">Transmembrane helix</keyword>
<comment type="caution">
    <text evidence="4">The sequence shown here is derived from an EMBL/GenBank/DDBJ whole genome shotgun (WGS) entry which is preliminary data.</text>
</comment>
<protein>
    <submittedName>
        <fullName evidence="4">Uncharacterized protein</fullName>
    </submittedName>
</protein>
<gene>
    <name evidence="4" type="ORF">CTEN210_05952</name>
</gene>
<accession>A0AAD3CQV1</accession>
<reference evidence="4 5" key="1">
    <citation type="journal article" date="2021" name="Sci. Rep.">
        <title>The genome of the diatom Chaetoceros tenuissimus carries an ancient integrated fragment of an extant virus.</title>
        <authorList>
            <person name="Hongo Y."/>
            <person name="Kimura K."/>
            <person name="Takaki Y."/>
            <person name="Yoshida Y."/>
            <person name="Baba S."/>
            <person name="Kobayashi G."/>
            <person name="Nagasaki K."/>
            <person name="Hano T."/>
            <person name="Tomaru Y."/>
        </authorList>
    </citation>
    <scope>NUCLEOTIDE SEQUENCE [LARGE SCALE GENOMIC DNA]</scope>
    <source>
        <strain evidence="4 5">NIES-3715</strain>
    </source>
</reference>
<keyword evidence="2" id="KW-0472">Membrane</keyword>
<feature type="chain" id="PRO_5042208066" evidence="3">
    <location>
        <begin position="18"/>
        <end position="364"/>
    </location>
</feature>
<evidence type="ECO:0000256" key="1">
    <source>
        <dbReference type="SAM" id="Coils"/>
    </source>
</evidence>
<feature type="coiled-coil region" evidence="1">
    <location>
        <begin position="103"/>
        <end position="133"/>
    </location>
</feature>
<dbReference type="EMBL" id="BLLK01000038">
    <property type="protein sequence ID" value="GFH49476.1"/>
    <property type="molecule type" value="Genomic_DNA"/>
</dbReference>
<keyword evidence="1" id="KW-0175">Coiled coil</keyword>
<proteinExistence type="predicted"/>
<keyword evidence="5" id="KW-1185">Reference proteome</keyword>
<organism evidence="4 5">
    <name type="scientific">Chaetoceros tenuissimus</name>
    <dbReference type="NCBI Taxonomy" id="426638"/>
    <lineage>
        <taxon>Eukaryota</taxon>
        <taxon>Sar</taxon>
        <taxon>Stramenopiles</taxon>
        <taxon>Ochrophyta</taxon>
        <taxon>Bacillariophyta</taxon>
        <taxon>Coscinodiscophyceae</taxon>
        <taxon>Chaetocerotophycidae</taxon>
        <taxon>Chaetocerotales</taxon>
        <taxon>Chaetocerotaceae</taxon>
        <taxon>Chaetoceros</taxon>
    </lineage>
</organism>